<dbReference type="Proteomes" id="UP000221734">
    <property type="component" value="Chromosome Kuenenia_stuttgartiensis_MBR1"/>
</dbReference>
<feature type="domain" description="Glycosyltransferase 2-like" evidence="1">
    <location>
        <begin position="6"/>
        <end position="161"/>
    </location>
</feature>
<accession>A0A2C9CGN3</accession>
<dbReference type="EMBL" id="LT934425">
    <property type="protein sequence ID" value="SOH04723.1"/>
    <property type="molecule type" value="Genomic_DNA"/>
</dbReference>
<dbReference type="SUPFAM" id="SSF53448">
    <property type="entry name" value="Nucleotide-diphospho-sugar transferases"/>
    <property type="match status" value="1"/>
</dbReference>
<dbReference type="InterPro" id="IPR001173">
    <property type="entry name" value="Glyco_trans_2-like"/>
</dbReference>
<dbReference type="KEGG" id="kst:KSMBR1_2226"/>
<dbReference type="PANTHER" id="PTHR43685:SF3">
    <property type="entry name" value="SLR2126 PROTEIN"/>
    <property type="match status" value="1"/>
</dbReference>
<reference evidence="3" key="1">
    <citation type="submission" date="2017-10" db="EMBL/GenBank/DDBJ databases">
        <authorList>
            <person name="Frank J."/>
        </authorList>
    </citation>
    <scope>NUCLEOTIDE SEQUENCE [LARGE SCALE GENOMIC DNA]</scope>
</reference>
<sequence>MPFSISVIIPTYNAEKTIGQCLHALKQQNYPSASYEVILVDDGSKDATGEIARTYDIKYLRQENSGPATARNKGAIVAKGEIILFTDSDCVPEPDWIREMAAPFNDKSVMAVKGAYRNRQKSIVARFAQLEFEERFEMLKKAASIDMVDTYSAGFRKDAFLQLGGFDTSFPVANNEDTELSYRMSTRGFKMVFNPNAIVFHLDHPASVKRYARLKFWRGYWRTVVYKKFPGKMLKDTYTPQTLKLQILFLFLFLMSISFSVFSPTGLYAAFGAGVFFFILSLPLMILGVRKDYFVGLCVPFLLVLRAGALGFGMLWGMVRTRFY</sequence>
<dbReference type="OrthoDB" id="9771846at2"/>
<dbReference type="RefSeq" id="WP_099325406.1">
    <property type="nucleotide sequence ID" value="NZ_LT934425.1"/>
</dbReference>
<dbReference type="AlphaFoldDB" id="A0A2C9CGN3"/>
<dbReference type="PANTHER" id="PTHR43685">
    <property type="entry name" value="GLYCOSYLTRANSFERASE"/>
    <property type="match status" value="1"/>
</dbReference>
<keyword evidence="3" id="KW-1185">Reference proteome</keyword>
<evidence type="ECO:0000313" key="3">
    <source>
        <dbReference type="Proteomes" id="UP000221734"/>
    </source>
</evidence>
<protein>
    <recommendedName>
        <fullName evidence="1">Glycosyltransferase 2-like domain-containing protein</fullName>
    </recommendedName>
</protein>
<dbReference type="Pfam" id="PF00535">
    <property type="entry name" value="Glycos_transf_2"/>
    <property type="match status" value="1"/>
</dbReference>
<dbReference type="InterPro" id="IPR029044">
    <property type="entry name" value="Nucleotide-diphossugar_trans"/>
</dbReference>
<evidence type="ECO:0000259" key="1">
    <source>
        <dbReference type="Pfam" id="PF00535"/>
    </source>
</evidence>
<gene>
    <name evidence="2" type="primary">spsQ_3</name>
    <name evidence="2" type="ORF">KSMBR1_2226</name>
</gene>
<dbReference type="InterPro" id="IPR050834">
    <property type="entry name" value="Glycosyltransf_2"/>
</dbReference>
<evidence type="ECO:0000313" key="2">
    <source>
        <dbReference type="EMBL" id="SOH04723.1"/>
    </source>
</evidence>
<proteinExistence type="predicted"/>
<dbReference type="Gene3D" id="3.90.550.10">
    <property type="entry name" value="Spore Coat Polysaccharide Biosynthesis Protein SpsA, Chain A"/>
    <property type="match status" value="1"/>
</dbReference>
<name>A0A2C9CGN3_KUEST</name>
<organism evidence="2 3">
    <name type="scientific">Kuenenia stuttgartiensis</name>
    <dbReference type="NCBI Taxonomy" id="174633"/>
    <lineage>
        <taxon>Bacteria</taxon>
        <taxon>Pseudomonadati</taxon>
        <taxon>Planctomycetota</taxon>
        <taxon>Candidatus Brocadiia</taxon>
        <taxon>Candidatus Brocadiales</taxon>
        <taxon>Candidatus Brocadiaceae</taxon>
        <taxon>Candidatus Kuenenia</taxon>
    </lineage>
</organism>